<gene>
    <name evidence="5" type="ORF">KK062_17135</name>
</gene>
<dbReference type="SMART" id="SM00342">
    <property type="entry name" value="HTH_ARAC"/>
    <property type="match status" value="1"/>
</dbReference>
<dbReference type="GO" id="GO:0003700">
    <property type="term" value="F:DNA-binding transcription factor activity"/>
    <property type="evidence" value="ECO:0007669"/>
    <property type="project" value="InterPro"/>
</dbReference>
<evidence type="ECO:0000256" key="2">
    <source>
        <dbReference type="ARBA" id="ARBA00023125"/>
    </source>
</evidence>
<evidence type="ECO:0000313" key="6">
    <source>
        <dbReference type="Proteomes" id="UP001319080"/>
    </source>
</evidence>
<name>A0AAP2DZ04_9BACT</name>
<dbReference type="InterPro" id="IPR009057">
    <property type="entry name" value="Homeodomain-like_sf"/>
</dbReference>
<dbReference type="Gene3D" id="2.60.120.10">
    <property type="entry name" value="Jelly Rolls"/>
    <property type="match status" value="1"/>
</dbReference>
<dbReference type="RefSeq" id="WP_254085552.1">
    <property type="nucleotide sequence ID" value="NZ_JAHESE010000018.1"/>
</dbReference>
<dbReference type="PANTHER" id="PTHR43280">
    <property type="entry name" value="ARAC-FAMILY TRANSCRIPTIONAL REGULATOR"/>
    <property type="match status" value="1"/>
</dbReference>
<evidence type="ECO:0000256" key="1">
    <source>
        <dbReference type="ARBA" id="ARBA00023015"/>
    </source>
</evidence>
<keyword evidence="2" id="KW-0238">DNA-binding</keyword>
<dbReference type="Pfam" id="PF12833">
    <property type="entry name" value="HTH_18"/>
    <property type="match status" value="1"/>
</dbReference>
<keyword evidence="3" id="KW-0804">Transcription</keyword>
<dbReference type="InterPro" id="IPR018060">
    <property type="entry name" value="HTH_AraC"/>
</dbReference>
<dbReference type="SUPFAM" id="SSF51215">
    <property type="entry name" value="Regulatory protein AraC"/>
    <property type="match status" value="1"/>
</dbReference>
<dbReference type="InterPro" id="IPR037923">
    <property type="entry name" value="HTH-like"/>
</dbReference>
<feature type="domain" description="HTH araC/xylS-type" evidence="4">
    <location>
        <begin position="202"/>
        <end position="300"/>
    </location>
</feature>
<dbReference type="AlphaFoldDB" id="A0AAP2DZ04"/>
<reference evidence="5 6" key="1">
    <citation type="submission" date="2021-05" db="EMBL/GenBank/DDBJ databases">
        <title>A Polyphasic approach of four new species of the genus Ohtaekwangia: Ohtaekwangia histidinii sp. nov., Ohtaekwangia cretensis sp. nov., Ohtaekwangia indiensis sp. nov., Ohtaekwangia reichenbachii sp. nov. from diverse environment.</title>
        <authorList>
            <person name="Octaviana S."/>
        </authorList>
    </citation>
    <scope>NUCLEOTIDE SEQUENCE [LARGE SCALE GENOMIC DNA]</scope>
    <source>
        <strain evidence="5 6">PWU5</strain>
    </source>
</reference>
<sequence>MAGKDNIQVYNPAAFTARFMPSRALQALLKGDFNKFLIVRVEEMYRHVTRAVPATRATVHICLYLTEGEATMKIGSEQYTVHRHEMLVVPAGQVFSFGEKDVNKGYICFFHGDMLVGKYGKLSLLKEFEFLQVWGTPRLQLDKQTARFVLHLFKRLHQEYAEHALQHINVLQPYLITLLCEVNRVYTPALGQERTAAVTLANKFRALLFANVCTMHRVSDYAAALHVSPNHLNKSVKAATEKSPTKWIDEAIVLEAKVLLSQSPLSVSEVALAVGLDDASYFARLFRKHTGTTPTAFRKRIEKS</sequence>
<dbReference type="InterPro" id="IPR014710">
    <property type="entry name" value="RmlC-like_jellyroll"/>
</dbReference>
<protein>
    <submittedName>
        <fullName evidence="5">AraC family transcriptional regulator</fullName>
    </submittedName>
</protein>
<dbReference type="Proteomes" id="UP001319080">
    <property type="component" value="Unassembled WGS sequence"/>
</dbReference>
<dbReference type="InterPro" id="IPR020449">
    <property type="entry name" value="Tscrpt_reg_AraC-type_HTH"/>
</dbReference>
<keyword evidence="6" id="KW-1185">Reference proteome</keyword>
<keyword evidence="1" id="KW-0805">Transcription regulation</keyword>
<evidence type="ECO:0000256" key="3">
    <source>
        <dbReference type="ARBA" id="ARBA00023163"/>
    </source>
</evidence>
<dbReference type="SUPFAM" id="SSF46689">
    <property type="entry name" value="Homeodomain-like"/>
    <property type="match status" value="1"/>
</dbReference>
<dbReference type="PROSITE" id="PS01124">
    <property type="entry name" value="HTH_ARAC_FAMILY_2"/>
    <property type="match status" value="1"/>
</dbReference>
<accession>A0AAP2DZ04</accession>
<organism evidence="5 6">
    <name type="scientific">Dawidia cretensis</name>
    <dbReference type="NCBI Taxonomy" id="2782350"/>
    <lineage>
        <taxon>Bacteria</taxon>
        <taxon>Pseudomonadati</taxon>
        <taxon>Bacteroidota</taxon>
        <taxon>Cytophagia</taxon>
        <taxon>Cytophagales</taxon>
        <taxon>Chryseotaleaceae</taxon>
        <taxon>Dawidia</taxon>
    </lineage>
</organism>
<comment type="caution">
    <text evidence="5">The sequence shown here is derived from an EMBL/GenBank/DDBJ whole genome shotgun (WGS) entry which is preliminary data.</text>
</comment>
<dbReference type="PANTHER" id="PTHR43280:SF32">
    <property type="entry name" value="TRANSCRIPTIONAL REGULATORY PROTEIN"/>
    <property type="match status" value="1"/>
</dbReference>
<dbReference type="PRINTS" id="PR00032">
    <property type="entry name" value="HTHARAC"/>
</dbReference>
<dbReference type="EMBL" id="JAHESE010000018">
    <property type="protein sequence ID" value="MBT1709973.1"/>
    <property type="molecule type" value="Genomic_DNA"/>
</dbReference>
<dbReference type="Gene3D" id="1.10.10.60">
    <property type="entry name" value="Homeodomain-like"/>
    <property type="match status" value="1"/>
</dbReference>
<dbReference type="GO" id="GO:0043565">
    <property type="term" value="F:sequence-specific DNA binding"/>
    <property type="evidence" value="ECO:0007669"/>
    <property type="project" value="InterPro"/>
</dbReference>
<proteinExistence type="predicted"/>
<evidence type="ECO:0000259" key="4">
    <source>
        <dbReference type="PROSITE" id="PS01124"/>
    </source>
</evidence>
<evidence type="ECO:0000313" key="5">
    <source>
        <dbReference type="EMBL" id="MBT1709973.1"/>
    </source>
</evidence>